<evidence type="ECO:0000313" key="8">
    <source>
        <dbReference type="EMBL" id="XBM02174.1"/>
    </source>
</evidence>
<gene>
    <name evidence="5 8" type="primary">prmC</name>
    <name evidence="8" type="ORF">ABHF33_07880</name>
</gene>
<dbReference type="GO" id="GO:0102559">
    <property type="term" value="F:peptide chain release factor N(5)-glutamine methyltransferase activity"/>
    <property type="evidence" value="ECO:0007669"/>
    <property type="project" value="UniProtKB-EC"/>
</dbReference>
<evidence type="ECO:0000256" key="5">
    <source>
        <dbReference type="HAMAP-Rule" id="MF_02126"/>
    </source>
</evidence>
<dbReference type="PROSITE" id="PS00092">
    <property type="entry name" value="N6_MTASE"/>
    <property type="match status" value="1"/>
</dbReference>
<evidence type="ECO:0000256" key="2">
    <source>
        <dbReference type="ARBA" id="ARBA00022679"/>
    </source>
</evidence>
<dbReference type="AlphaFoldDB" id="A0AAU7FF54"/>
<comment type="similarity">
    <text evidence="5">Belongs to the protein N5-glutamine methyltransferase family. PrmC subfamily.</text>
</comment>
<dbReference type="InterPro" id="IPR007848">
    <property type="entry name" value="Small_mtfrase_dom"/>
</dbReference>
<feature type="binding site" evidence="5">
    <location>
        <begin position="113"/>
        <end position="117"/>
    </location>
    <ligand>
        <name>S-adenosyl-L-methionine</name>
        <dbReference type="ChEBI" id="CHEBI:59789"/>
    </ligand>
</feature>
<comment type="function">
    <text evidence="5">Methylates the class 1 translation termination release factors RF1/PrfA and RF2/PrfB on the glutamine residue of the universally conserved GGQ motif.</text>
</comment>
<dbReference type="EMBL" id="CP157355">
    <property type="protein sequence ID" value="XBM02174.1"/>
    <property type="molecule type" value="Genomic_DNA"/>
</dbReference>
<feature type="binding site" evidence="5">
    <location>
        <position position="136"/>
    </location>
    <ligand>
        <name>S-adenosyl-L-methionine</name>
        <dbReference type="ChEBI" id="CHEBI:59789"/>
    </ligand>
</feature>
<dbReference type="SUPFAM" id="SSF53335">
    <property type="entry name" value="S-adenosyl-L-methionine-dependent methyltransferases"/>
    <property type="match status" value="1"/>
</dbReference>
<dbReference type="NCBIfam" id="TIGR03534">
    <property type="entry name" value="RF_mod_PrmC"/>
    <property type="match status" value="1"/>
</dbReference>
<accession>A0AAU7FF54</accession>
<dbReference type="PANTHER" id="PTHR18895:SF74">
    <property type="entry name" value="MTRF1L RELEASE FACTOR GLUTAMINE METHYLTRANSFERASE"/>
    <property type="match status" value="1"/>
</dbReference>
<dbReference type="Pfam" id="PF05175">
    <property type="entry name" value="MTS"/>
    <property type="match status" value="1"/>
</dbReference>
<proteinExistence type="inferred from homology"/>
<keyword evidence="1 5" id="KW-0489">Methyltransferase</keyword>
<feature type="domain" description="Release factor glutamine methyltransferase N-terminal" evidence="7">
    <location>
        <begin position="8"/>
        <end position="70"/>
    </location>
</feature>
<dbReference type="Gene3D" id="1.10.8.10">
    <property type="entry name" value="DNA helicase RuvA subunit, C-terminal domain"/>
    <property type="match status" value="1"/>
</dbReference>
<dbReference type="InterPro" id="IPR002052">
    <property type="entry name" value="DNA_methylase_N6_adenine_CS"/>
</dbReference>
<dbReference type="HAMAP" id="MF_02126">
    <property type="entry name" value="RF_methyltr_PrmC"/>
    <property type="match status" value="1"/>
</dbReference>
<dbReference type="FunFam" id="3.40.50.150:FF:000053">
    <property type="entry name" value="Release factor glutamine methyltransferase"/>
    <property type="match status" value="1"/>
</dbReference>
<dbReference type="GO" id="GO:0032259">
    <property type="term" value="P:methylation"/>
    <property type="evidence" value="ECO:0007669"/>
    <property type="project" value="UniProtKB-KW"/>
</dbReference>
<evidence type="ECO:0000259" key="7">
    <source>
        <dbReference type="Pfam" id="PF17827"/>
    </source>
</evidence>
<evidence type="ECO:0000256" key="1">
    <source>
        <dbReference type="ARBA" id="ARBA00022603"/>
    </source>
</evidence>
<dbReference type="InterPro" id="IPR004556">
    <property type="entry name" value="HemK-like"/>
</dbReference>
<dbReference type="InterPro" id="IPR040758">
    <property type="entry name" value="PrmC_N"/>
</dbReference>
<evidence type="ECO:0000259" key="6">
    <source>
        <dbReference type="Pfam" id="PF05175"/>
    </source>
</evidence>
<dbReference type="KEGG" id="cmav:ABHF33_07880"/>
<evidence type="ECO:0000256" key="3">
    <source>
        <dbReference type="ARBA" id="ARBA00022691"/>
    </source>
</evidence>
<dbReference type="NCBIfam" id="TIGR00536">
    <property type="entry name" value="hemK_fam"/>
    <property type="match status" value="1"/>
</dbReference>
<feature type="domain" description="Methyltransferase small" evidence="6">
    <location>
        <begin position="92"/>
        <end position="186"/>
    </location>
</feature>
<dbReference type="Pfam" id="PF17827">
    <property type="entry name" value="PrmC_N"/>
    <property type="match status" value="1"/>
</dbReference>
<dbReference type="Gene3D" id="3.40.50.150">
    <property type="entry name" value="Vaccinia Virus protein VP39"/>
    <property type="match status" value="1"/>
</dbReference>
<dbReference type="InterPro" id="IPR019874">
    <property type="entry name" value="RF_methyltr_PrmC"/>
</dbReference>
<dbReference type="InterPro" id="IPR029063">
    <property type="entry name" value="SAM-dependent_MTases_sf"/>
</dbReference>
<name>A0AAU7FF54_9NEIS</name>
<dbReference type="CDD" id="cd02440">
    <property type="entry name" value="AdoMet_MTases"/>
    <property type="match status" value="1"/>
</dbReference>
<keyword evidence="2 5" id="KW-0808">Transferase</keyword>
<dbReference type="InterPro" id="IPR050320">
    <property type="entry name" value="N5-glutamine_MTase"/>
</dbReference>
<dbReference type="EC" id="2.1.1.297" evidence="5"/>
<reference evidence="8" key="1">
    <citation type="submission" date="2024-05" db="EMBL/GenBank/DDBJ databases">
        <authorList>
            <person name="Yang L."/>
            <person name="Pan L."/>
        </authorList>
    </citation>
    <scope>NUCLEOTIDE SEQUENCE</scope>
    <source>
        <strain evidence="8">FCG-7</strain>
    </source>
</reference>
<keyword evidence="3 5" id="KW-0949">S-adenosyl-L-methionine</keyword>
<dbReference type="GO" id="GO:0003676">
    <property type="term" value="F:nucleic acid binding"/>
    <property type="evidence" value="ECO:0007669"/>
    <property type="project" value="InterPro"/>
</dbReference>
<dbReference type="RefSeq" id="WP_348946447.1">
    <property type="nucleotide sequence ID" value="NZ_CP157355.1"/>
</dbReference>
<protein>
    <recommendedName>
        <fullName evidence="5">Release factor glutamine methyltransferase</fullName>
        <shortName evidence="5">RF MTase</shortName>
        <ecNumber evidence="5">2.1.1.297</ecNumber>
    </recommendedName>
    <alternativeName>
        <fullName evidence="5">N5-glutamine methyltransferase PrmC</fullName>
    </alternativeName>
    <alternativeName>
        <fullName evidence="5">Protein-(glutamine-N5) MTase PrmC</fullName>
    </alternativeName>
    <alternativeName>
        <fullName evidence="5">Protein-glutamine N-methyltransferase PrmC</fullName>
    </alternativeName>
</protein>
<feature type="binding site" evidence="5">
    <location>
        <begin position="178"/>
        <end position="181"/>
    </location>
    <ligand>
        <name>substrate</name>
    </ligand>
</feature>
<evidence type="ECO:0000256" key="4">
    <source>
        <dbReference type="ARBA" id="ARBA00048391"/>
    </source>
</evidence>
<dbReference type="PANTHER" id="PTHR18895">
    <property type="entry name" value="HEMK METHYLTRANSFERASE"/>
    <property type="match status" value="1"/>
</dbReference>
<sequence length="271" mass="29540">MTYRELIQSQLQQGQIERFDAQVLLLHVLKKNRAWLIAHDDEEASAAEIATFQALAARRRDGEPVAYLLGSREFYGREFIVNPSVLIPRPDTELLVELALARAPNNGKVLDLGTGSGCIPITLKLERGDLSVSALDLSSDALAVAQANAQSLSADVRWLESNWFAAVAGEIFDLIVSNPPYIHAEDDHLHQGDLRFEPSGALTDGHDGLAHLQTIITAAPSHLQPGAWLLLEHGWDQGAACREMLAAAGFSEVQTWQDLGVNDRVSGGRKP</sequence>
<organism evidence="8">
    <name type="scientific">Chitinibacter mangrovi</name>
    <dbReference type="NCBI Taxonomy" id="3153927"/>
    <lineage>
        <taxon>Bacteria</taxon>
        <taxon>Pseudomonadati</taxon>
        <taxon>Pseudomonadota</taxon>
        <taxon>Betaproteobacteria</taxon>
        <taxon>Neisseriales</taxon>
        <taxon>Chitinibacteraceae</taxon>
        <taxon>Chitinibacter</taxon>
    </lineage>
</organism>
<feature type="binding site" evidence="5">
    <location>
        <position position="163"/>
    </location>
    <ligand>
        <name>S-adenosyl-L-methionine</name>
        <dbReference type="ChEBI" id="CHEBI:59789"/>
    </ligand>
</feature>
<comment type="catalytic activity">
    <reaction evidence="4 5">
        <text>L-glutaminyl-[peptide chain release factor] + S-adenosyl-L-methionine = N(5)-methyl-L-glutaminyl-[peptide chain release factor] + S-adenosyl-L-homocysteine + H(+)</text>
        <dbReference type="Rhea" id="RHEA:42896"/>
        <dbReference type="Rhea" id="RHEA-COMP:10271"/>
        <dbReference type="Rhea" id="RHEA-COMP:10272"/>
        <dbReference type="ChEBI" id="CHEBI:15378"/>
        <dbReference type="ChEBI" id="CHEBI:30011"/>
        <dbReference type="ChEBI" id="CHEBI:57856"/>
        <dbReference type="ChEBI" id="CHEBI:59789"/>
        <dbReference type="ChEBI" id="CHEBI:61891"/>
        <dbReference type="EC" id="2.1.1.297"/>
    </reaction>
</comment>
<feature type="binding site" evidence="5">
    <location>
        <position position="178"/>
    </location>
    <ligand>
        <name>S-adenosyl-L-methionine</name>
        <dbReference type="ChEBI" id="CHEBI:59789"/>
    </ligand>
</feature>